<proteinExistence type="predicted"/>
<gene>
    <name evidence="1" type="ORF">A3D65_01770</name>
</gene>
<organism evidence="1 2">
    <name type="scientific">Candidatus Lloydbacteria bacterium RIFCSPHIGHO2_02_FULL_50_13</name>
    <dbReference type="NCBI Taxonomy" id="1798661"/>
    <lineage>
        <taxon>Bacteria</taxon>
        <taxon>Candidatus Lloydiibacteriota</taxon>
    </lineage>
</organism>
<dbReference type="Proteomes" id="UP000177996">
    <property type="component" value="Unassembled WGS sequence"/>
</dbReference>
<dbReference type="InterPro" id="IPR007702">
    <property type="entry name" value="Janus"/>
</dbReference>
<reference evidence="1 2" key="1">
    <citation type="journal article" date="2016" name="Nat. Commun.">
        <title>Thousands of microbial genomes shed light on interconnected biogeochemical processes in an aquifer system.</title>
        <authorList>
            <person name="Anantharaman K."/>
            <person name="Brown C.T."/>
            <person name="Hug L.A."/>
            <person name="Sharon I."/>
            <person name="Castelle C.J."/>
            <person name="Probst A.J."/>
            <person name="Thomas B.C."/>
            <person name="Singh A."/>
            <person name="Wilkins M.J."/>
            <person name="Karaoz U."/>
            <person name="Brodie E.L."/>
            <person name="Williams K.H."/>
            <person name="Hubbard S.S."/>
            <person name="Banfield J.F."/>
        </authorList>
    </citation>
    <scope>NUCLEOTIDE SEQUENCE [LARGE SCALE GENOMIC DNA]</scope>
</reference>
<accession>A0A1G2DC91</accession>
<comment type="caution">
    <text evidence="1">The sequence shown here is derived from an EMBL/GenBank/DDBJ whole genome shotgun (WGS) entry which is preliminary data.</text>
</comment>
<dbReference type="InterPro" id="IPR038596">
    <property type="entry name" value="Janus_sf"/>
</dbReference>
<dbReference type="EMBL" id="MHLL01000007">
    <property type="protein sequence ID" value="OGZ10541.1"/>
    <property type="molecule type" value="Genomic_DNA"/>
</dbReference>
<name>A0A1G2DC91_9BACT</name>
<dbReference type="AlphaFoldDB" id="A0A1G2DC91"/>
<protein>
    <submittedName>
        <fullName evidence="1">Uncharacterized protein</fullName>
    </submittedName>
</protein>
<evidence type="ECO:0000313" key="2">
    <source>
        <dbReference type="Proteomes" id="UP000177996"/>
    </source>
</evidence>
<dbReference type="Pfam" id="PF05005">
    <property type="entry name" value="Ocnus"/>
    <property type="match status" value="1"/>
</dbReference>
<evidence type="ECO:0000313" key="1">
    <source>
        <dbReference type="EMBL" id="OGZ10541.1"/>
    </source>
</evidence>
<dbReference type="STRING" id="1798661.A3D65_01770"/>
<dbReference type="SUPFAM" id="SSF143724">
    <property type="entry name" value="PHP14-like"/>
    <property type="match status" value="1"/>
</dbReference>
<sequence>MTAQVIIRCKYSGNKFIVLENEKGEIVVFADDDRRFRLHKELLQQYCEETGLSAKCLGGGYIHMKEKSVSLTGTSTDFGTEPNRDETVTAIKEVYPEYVVKGNTLVIGSGFL</sequence>
<dbReference type="Gene3D" id="3.50.20.20">
    <property type="entry name" value="Janus/Ocnus"/>
    <property type="match status" value="1"/>
</dbReference>